<gene>
    <name evidence="2" type="ORF">AAEO60_15585</name>
</gene>
<organism evidence="2 3">
    <name type="scientific">Aurantiacibacter gilvus</name>
    <dbReference type="NCBI Taxonomy" id="3139141"/>
    <lineage>
        <taxon>Bacteria</taxon>
        <taxon>Pseudomonadati</taxon>
        <taxon>Pseudomonadota</taxon>
        <taxon>Alphaproteobacteria</taxon>
        <taxon>Sphingomonadales</taxon>
        <taxon>Erythrobacteraceae</taxon>
        <taxon>Aurantiacibacter</taxon>
    </lineage>
</organism>
<keyword evidence="1" id="KW-1133">Transmembrane helix</keyword>
<dbReference type="EMBL" id="JBBYHV010000002">
    <property type="protein sequence ID" value="MEL1252099.1"/>
    <property type="molecule type" value="Genomic_DNA"/>
</dbReference>
<dbReference type="RefSeq" id="WP_341674634.1">
    <property type="nucleotide sequence ID" value="NZ_JBBYHV010000002.1"/>
</dbReference>
<feature type="transmembrane region" description="Helical" evidence="1">
    <location>
        <begin position="6"/>
        <end position="38"/>
    </location>
</feature>
<dbReference type="Pfam" id="PF02325">
    <property type="entry name" value="CCB3_YggT"/>
    <property type="match status" value="1"/>
</dbReference>
<dbReference type="Proteomes" id="UP001497045">
    <property type="component" value="Unassembled WGS sequence"/>
</dbReference>
<keyword evidence="1" id="KW-0812">Transmembrane</keyword>
<name>A0ABU9IJ91_9SPHN</name>
<proteinExistence type="predicted"/>
<keyword evidence="3" id="KW-1185">Reference proteome</keyword>
<dbReference type="InterPro" id="IPR003425">
    <property type="entry name" value="CCB3/YggT"/>
</dbReference>
<keyword evidence="1" id="KW-0472">Membrane</keyword>
<comment type="caution">
    <text evidence="2">The sequence shown here is derived from an EMBL/GenBank/DDBJ whole genome shotgun (WGS) entry which is preliminary data.</text>
</comment>
<reference evidence="2 3" key="1">
    <citation type="submission" date="2024-04" db="EMBL/GenBank/DDBJ databases">
        <title>Aurantiacibacter sp. DGU6 16S ribosomal RNA gene Genome sequencing and assembly.</title>
        <authorList>
            <person name="Park S."/>
        </authorList>
    </citation>
    <scope>NUCLEOTIDE SEQUENCE [LARGE SCALE GENOMIC DNA]</scope>
    <source>
        <strain evidence="2 3">DGU6</strain>
    </source>
</reference>
<evidence type="ECO:0000313" key="2">
    <source>
        <dbReference type="EMBL" id="MEL1252099.1"/>
    </source>
</evidence>
<feature type="transmembrane region" description="Helical" evidence="1">
    <location>
        <begin position="72"/>
        <end position="91"/>
    </location>
</feature>
<evidence type="ECO:0000313" key="3">
    <source>
        <dbReference type="Proteomes" id="UP001497045"/>
    </source>
</evidence>
<accession>A0ABU9IJ91</accession>
<evidence type="ECO:0000256" key="1">
    <source>
        <dbReference type="SAM" id="Phobius"/>
    </source>
</evidence>
<sequence>MADGLVTLIGVINIIASVLITLVIAQFIISLLFAFNVVNASNEFMMTIYRSINSLLDPILQPIRRIMPNTGAIDFSPVVLIVGLNILTWLLSRAAMGQLV</sequence>
<protein>
    <submittedName>
        <fullName evidence="2">YggT family protein</fullName>
    </submittedName>
</protein>